<accession>A0A8X8WEK2</accession>
<name>A0A8X8WEK2_SALSN</name>
<organism evidence="4">
    <name type="scientific">Salvia splendens</name>
    <name type="common">Scarlet sage</name>
    <dbReference type="NCBI Taxonomy" id="180675"/>
    <lineage>
        <taxon>Eukaryota</taxon>
        <taxon>Viridiplantae</taxon>
        <taxon>Streptophyta</taxon>
        <taxon>Embryophyta</taxon>
        <taxon>Tracheophyta</taxon>
        <taxon>Spermatophyta</taxon>
        <taxon>Magnoliopsida</taxon>
        <taxon>eudicotyledons</taxon>
        <taxon>Gunneridae</taxon>
        <taxon>Pentapetalae</taxon>
        <taxon>asterids</taxon>
        <taxon>lamiids</taxon>
        <taxon>Lamiales</taxon>
        <taxon>Lamiaceae</taxon>
        <taxon>Nepetoideae</taxon>
        <taxon>Mentheae</taxon>
        <taxon>Salviinae</taxon>
        <taxon>Salvia</taxon>
        <taxon>Salvia subgen. Calosphace</taxon>
        <taxon>core Calosphace</taxon>
    </lineage>
</organism>
<keyword evidence="5" id="KW-1185">Reference proteome</keyword>
<evidence type="ECO:0000256" key="2">
    <source>
        <dbReference type="ARBA" id="ARBA00023051"/>
    </source>
</evidence>
<gene>
    <name evidence="4" type="ORF">SASPL_147421</name>
</gene>
<dbReference type="SUPFAM" id="SSF56801">
    <property type="entry name" value="Acetyl-CoA synthetase-like"/>
    <property type="match status" value="1"/>
</dbReference>
<dbReference type="GO" id="GO:0005783">
    <property type="term" value="C:endoplasmic reticulum"/>
    <property type="evidence" value="ECO:0007669"/>
    <property type="project" value="TreeGrafter"/>
</dbReference>
<dbReference type="PROSITE" id="PS00455">
    <property type="entry name" value="AMP_BINDING"/>
    <property type="match status" value="1"/>
</dbReference>
<feature type="domain" description="AMP-dependent synthetase/ligase" evidence="3">
    <location>
        <begin position="67"/>
        <end position="485"/>
    </location>
</feature>
<proteinExistence type="predicted"/>
<reference evidence="4" key="2">
    <citation type="submission" date="2020-08" db="EMBL/GenBank/DDBJ databases">
        <title>Plant Genome Project.</title>
        <authorList>
            <person name="Zhang R.-G."/>
        </authorList>
    </citation>
    <scope>NUCLEOTIDE SEQUENCE</scope>
    <source>
        <strain evidence="4">Huo1</strain>
        <tissue evidence="4">Leaf</tissue>
    </source>
</reference>
<dbReference type="Gene3D" id="3.40.50.12780">
    <property type="entry name" value="N-terminal domain of ligase-like"/>
    <property type="match status" value="1"/>
</dbReference>
<dbReference type="Proteomes" id="UP000298416">
    <property type="component" value="Unassembled WGS sequence"/>
</dbReference>
<protein>
    <recommendedName>
        <fullName evidence="3">AMP-dependent synthetase/ligase domain-containing protein</fullName>
    </recommendedName>
</protein>
<reference evidence="4" key="1">
    <citation type="submission" date="2018-01" db="EMBL/GenBank/DDBJ databases">
        <authorList>
            <person name="Mao J.F."/>
        </authorList>
    </citation>
    <scope>NUCLEOTIDE SEQUENCE</scope>
    <source>
        <strain evidence="4">Huo1</strain>
        <tissue evidence="4">Leaf</tissue>
    </source>
</reference>
<dbReference type="InterPro" id="IPR042099">
    <property type="entry name" value="ANL_N_sf"/>
</dbReference>
<dbReference type="EMBL" id="PNBA02000018">
    <property type="protein sequence ID" value="KAG6393185.1"/>
    <property type="molecule type" value="Genomic_DNA"/>
</dbReference>
<evidence type="ECO:0000313" key="5">
    <source>
        <dbReference type="Proteomes" id="UP000298416"/>
    </source>
</evidence>
<dbReference type="PANTHER" id="PTHR43272:SF87">
    <property type="entry name" value="LONG-CHAIN-FATTY-ACID--COA LIGASE"/>
    <property type="match status" value="1"/>
</dbReference>
<dbReference type="InterPro" id="IPR020845">
    <property type="entry name" value="AMP-binding_CS"/>
</dbReference>
<evidence type="ECO:0000313" key="4">
    <source>
        <dbReference type="EMBL" id="KAG6393185.1"/>
    </source>
</evidence>
<comment type="pathway">
    <text evidence="1">Phytoalexin biosynthesis; 3,4',5-trihydroxystilbene biosynthesis; 3,4',5-trihydroxystilbene from trans-4-coumarate: step 1/2.</text>
</comment>
<dbReference type="GO" id="GO:0004467">
    <property type="term" value="F:long-chain fatty acid-CoA ligase activity"/>
    <property type="evidence" value="ECO:0007669"/>
    <property type="project" value="TreeGrafter"/>
</dbReference>
<dbReference type="GO" id="GO:0009698">
    <property type="term" value="P:phenylpropanoid metabolic process"/>
    <property type="evidence" value="ECO:0007669"/>
    <property type="project" value="UniProtKB-KW"/>
</dbReference>
<keyword evidence="2" id="KW-0587">Phenylpropanoid metabolism</keyword>
<dbReference type="PANTHER" id="PTHR43272">
    <property type="entry name" value="LONG-CHAIN-FATTY-ACID--COA LIGASE"/>
    <property type="match status" value="1"/>
</dbReference>
<comment type="caution">
    <text evidence="4">The sequence shown here is derived from an EMBL/GenBank/DDBJ whole genome shotgun (WGS) entry which is preliminary data.</text>
</comment>
<evidence type="ECO:0000259" key="3">
    <source>
        <dbReference type="Pfam" id="PF00501"/>
    </source>
</evidence>
<dbReference type="InterPro" id="IPR000873">
    <property type="entry name" value="AMP-dep_synth/lig_dom"/>
</dbReference>
<evidence type="ECO:0000256" key="1">
    <source>
        <dbReference type="ARBA" id="ARBA00004930"/>
    </source>
</evidence>
<dbReference type="AlphaFoldDB" id="A0A8X8WEK2"/>
<dbReference type="Pfam" id="PF00501">
    <property type="entry name" value="AMP-binding"/>
    <property type="match status" value="1"/>
</dbReference>
<sequence length="661" mass="73979">MAETKKFIIEIEKAREAKDGKPSIGPVYRNVIVKDGFRPLPQGLESCWDSFCQSVEKYPNNQMLGEREMVDGKAGQYVWLTYKEVYDLVLAVGASVRSCGVTQGDKCGIYGANCTRWVVSMQACNAHGLYCVPLYDTLGAGGVEYIICHAEISIAFVEETKISELLKTFPSSEEYLKTIVSFGEVTQEQREVAASFGTNIYSWSEFLLLGKSKKYDIPVKKKADICTIMYTSGTTGDPKGVMISNESILSVISGVNHHLESINEEVSVRQMCSFPISHWHIYLTALLKNCSSQRAPRLDSGIRQDIKKLLDDIKELKPTVLCAVPRVLDKIYTGLMEKISSAGVVRQTLFNAAYAYKLHNMSKGYKHSEAAPKIDKLVFKKVREGLGGKLRLILSGAAPLSPNVETYLRVVTCAHVLQGYGLTETCAGSFVARPDDLSMVATVGPPLPVVDICLESIPDMEYNALSSTSRGEICIRGKCLFSGYYKREDLTKEVMIDGWFHTGDVGEWQPDGSLKIIDRKKNIFKLSQGEYVSVENLEGIYSLASTIDSIWIYGSSYESFLVAVVNPNLDSLERWAEENKVDGDVSAICRDTRAIDYILGELTKTGKENKLKGFEFIKGMYLEPVPFDMERDLITPTYKKKRNKFLKYYQKPIEDMYKNTK</sequence>
<dbReference type="GO" id="GO:0016020">
    <property type="term" value="C:membrane"/>
    <property type="evidence" value="ECO:0007669"/>
    <property type="project" value="TreeGrafter"/>
</dbReference>